<evidence type="ECO:0000313" key="1">
    <source>
        <dbReference type="EMBL" id="QGZ14060.1"/>
    </source>
</evidence>
<keyword evidence="2" id="KW-1185">Reference proteome</keyword>
<sequence length="71" mass="8031">MNYNPNKILQSALNGTLTLETMNKIGTQLMNEANERTKEKHDAIKARLATLTAEQRASMTREELTNFAHGR</sequence>
<protein>
    <submittedName>
        <fullName evidence="1">Uncharacterized protein</fullName>
    </submittedName>
</protein>
<dbReference type="Proteomes" id="UP000436513">
    <property type="component" value="Segment"/>
</dbReference>
<gene>
    <name evidence="1" type="ORF">RL38J1_260</name>
</gene>
<reference evidence="1 2" key="1">
    <citation type="submission" date="2019-10" db="EMBL/GenBank/DDBJ databases">
        <title>Complete genome sequence of bacteriophage vB_RLeM_RL38JI.</title>
        <authorList>
            <person name="Gunathilake D."/>
            <person name="Bhat S."/>
            <person name="Yost C.K."/>
            <person name="Hynes M.F."/>
        </authorList>
    </citation>
    <scope>NUCLEOTIDE SEQUENCE [LARGE SCALE GENOMIC DNA]</scope>
</reference>
<name>A0A6B9J1M6_9CAUD</name>
<evidence type="ECO:0000313" key="2">
    <source>
        <dbReference type="Proteomes" id="UP000436513"/>
    </source>
</evidence>
<accession>A0A6B9J1M6</accession>
<dbReference type="EMBL" id="MN549360">
    <property type="protein sequence ID" value="QGZ14060.1"/>
    <property type="molecule type" value="Genomic_DNA"/>
</dbReference>
<proteinExistence type="predicted"/>
<organism evidence="1 2">
    <name type="scientific">Rhizobium phage RL38J1</name>
    <dbReference type="NCBI Taxonomy" id="2663232"/>
    <lineage>
        <taxon>Viruses</taxon>
        <taxon>Duplodnaviria</taxon>
        <taxon>Heunggongvirae</taxon>
        <taxon>Uroviricota</taxon>
        <taxon>Caudoviricetes</taxon>
        <taxon>Pootjesviridae</taxon>
        <taxon>Innesvirus</taxon>
        <taxon>Innesvirus RL38J1</taxon>
    </lineage>
</organism>